<feature type="domain" description="CBS" evidence="5">
    <location>
        <begin position="134"/>
        <end position="191"/>
    </location>
</feature>
<dbReference type="GO" id="GO:0050660">
    <property type="term" value="F:flavin adenine dinucleotide binding"/>
    <property type="evidence" value="ECO:0007669"/>
    <property type="project" value="InterPro"/>
</dbReference>
<dbReference type="CDD" id="cd04590">
    <property type="entry name" value="CBS_pair_CorC_HlyC_assoc"/>
    <property type="match status" value="1"/>
</dbReference>
<feature type="region of interest" description="Disordered" evidence="4">
    <location>
        <begin position="273"/>
        <end position="294"/>
    </location>
</feature>
<dbReference type="SMART" id="SM01091">
    <property type="entry name" value="CorC_HlyC"/>
    <property type="match status" value="1"/>
</dbReference>
<gene>
    <name evidence="6" type="ORF">H8E19_16410</name>
</gene>
<comment type="caution">
    <text evidence="6">The sequence shown here is derived from an EMBL/GenBank/DDBJ whole genome shotgun (WGS) entry which is preliminary data.</text>
</comment>
<evidence type="ECO:0000313" key="6">
    <source>
        <dbReference type="EMBL" id="MBC8178988.1"/>
    </source>
</evidence>
<dbReference type="Gene3D" id="3.30.465.10">
    <property type="match status" value="1"/>
</dbReference>
<dbReference type="FunFam" id="3.10.580.10:FF:000002">
    <property type="entry name" value="Magnesium/cobalt efflux protein CorC"/>
    <property type="match status" value="1"/>
</dbReference>
<dbReference type="Pfam" id="PF00571">
    <property type="entry name" value="CBS"/>
    <property type="match status" value="2"/>
</dbReference>
<evidence type="ECO:0000256" key="2">
    <source>
        <dbReference type="ARBA" id="ARBA00023122"/>
    </source>
</evidence>
<keyword evidence="1" id="KW-0677">Repeat</keyword>
<keyword evidence="2 3" id="KW-0129">CBS domain</keyword>
<dbReference type="Gene3D" id="3.10.580.10">
    <property type="entry name" value="CBS-domain"/>
    <property type="match status" value="1"/>
</dbReference>
<evidence type="ECO:0000259" key="5">
    <source>
        <dbReference type="PROSITE" id="PS51371"/>
    </source>
</evidence>
<dbReference type="Proteomes" id="UP000650524">
    <property type="component" value="Unassembled WGS sequence"/>
</dbReference>
<protein>
    <submittedName>
        <fullName evidence="6">HlyC/CorC family transporter</fullName>
    </submittedName>
</protein>
<dbReference type="InterPro" id="IPR000644">
    <property type="entry name" value="CBS_dom"/>
</dbReference>
<dbReference type="SUPFAM" id="SSF54631">
    <property type="entry name" value="CBS-domain pair"/>
    <property type="match status" value="1"/>
</dbReference>
<evidence type="ECO:0000256" key="1">
    <source>
        <dbReference type="ARBA" id="ARBA00022737"/>
    </source>
</evidence>
<dbReference type="InterPro" id="IPR016169">
    <property type="entry name" value="FAD-bd_PCMH_sub2"/>
</dbReference>
<dbReference type="AlphaFoldDB" id="A0A8J6T9Y9"/>
<evidence type="ECO:0000256" key="4">
    <source>
        <dbReference type="SAM" id="MobiDB-lite"/>
    </source>
</evidence>
<feature type="domain" description="CBS" evidence="5">
    <location>
        <begin position="69"/>
        <end position="128"/>
    </location>
</feature>
<feature type="compositionally biased region" description="Low complexity" evidence="4">
    <location>
        <begin position="281"/>
        <end position="294"/>
    </location>
</feature>
<dbReference type="GO" id="GO:0005886">
    <property type="term" value="C:plasma membrane"/>
    <property type="evidence" value="ECO:0007669"/>
    <property type="project" value="TreeGrafter"/>
</dbReference>
<dbReference type="PROSITE" id="PS51371">
    <property type="entry name" value="CBS"/>
    <property type="match status" value="2"/>
</dbReference>
<dbReference type="Pfam" id="PF03471">
    <property type="entry name" value="CorC_HlyC"/>
    <property type="match status" value="1"/>
</dbReference>
<dbReference type="PANTHER" id="PTHR22777:SF17">
    <property type="entry name" value="UPF0053 PROTEIN SLL0260"/>
    <property type="match status" value="1"/>
</dbReference>
<evidence type="ECO:0000256" key="3">
    <source>
        <dbReference type="PROSITE-ProRule" id="PRU00703"/>
    </source>
</evidence>
<dbReference type="InterPro" id="IPR044751">
    <property type="entry name" value="Ion_transp-like_CBS"/>
</dbReference>
<dbReference type="SUPFAM" id="SSF56176">
    <property type="entry name" value="FAD-binding/transporter-associated domain-like"/>
    <property type="match status" value="1"/>
</dbReference>
<name>A0A8J6T9Y9_9DELT</name>
<dbReference type="PANTHER" id="PTHR22777">
    <property type="entry name" value="HEMOLYSIN-RELATED"/>
    <property type="match status" value="1"/>
</dbReference>
<proteinExistence type="predicted"/>
<reference evidence="6 7" key="1">
    <citation type="submission" date="2020-08" db="EMBL/GenBank/DDBJ databases">
        <title>Bridging the membrane lipid divide: bacteria of the FCB group superphylum have the potential to synthesize archaeal ether lipids.</title>
        <authorList>
            <person name="Villanueva L."/>
            <person name="Von Meijenfeldt F.A.B."/>
            <person name="Westbye A.B."/>
            <person name="Yadav S."/>
            <person name="Hopmans E.C."/>
            <person name="Dutilh B.E."/>
            <person name="Sinninghe Damste J.S."/>
        </authorList>
    </citation>
    <scope>NUCLEOTIDE SEQUENCE [LARGE SCALE GENOMIC DNA]</scope>
    <source>
        <strain evidence="6">NIOZ-UU27</strain>
    </source>
</reference>
<dbReference type="EMBL" id="JACNJD010000334">
    <property type="protein sequence ID" value="MBC8178988.1"/>
    <property type="molecule type" value="Genomic_DNA"/>
</dbReference>
<dbReference type="InterPro" id="IPR046342">
    <property type="entry name" value="CBS_dom_sf"/>
</dbReference>
<organism evidence="6 7">
    <name type="scientific">Candidatus Desulfacyla euxinica</name>
    <dbReference type="NCBI Taxonomy" id="2841693"/>
    <lineage>
        <taxon>Bacteria</taxon>
        <taxon>Deltaproteobacteria</taxon>
        <taxon>Candidatus Desulfacyla</taxon>
    </lineage>
</organism>
<sequence length="294" mass="32599">MEDDSEQGFFGLIKSLIKKKTRLDLSNDLTEEIHDLMDEGQAKGLITNEESHMVYGVLDLKETAAHSIMIPRTEISSASVASTLGEIIDLVTNCGHTRIPIHKDDIDHIVGILHSKDLLKLLGKAPESKIPFDILRKPFFVPENRRISDLLKDLQEKMTHLAIVTDEYGGTAGIITVEDILEEIVGEIMDEHDYDEPMIEVLDDGSILVDARLEVEKLGAQLKIDLPEGDFESVGGFLIHLIGRIPEVNEKVSFQEIEMIIKKGDERKIDQVLISRKDEAGSPGEGSPPVSGSM</sequence>
<accession>A0A8J6T9Y9</accession>
<evidence type="ECO:0000313" key="7">
    <source>
        <dbReference type="Proteomes" id="UP000650524"/>
    </source>
</evidence>
<dbReference type="InterPro" id="IPR005170">
    <property type="entry name" value="Transptr-assoc_dom"/>
</dbReference>
<dbReference type="InterPro" id="IPR036318">
    <property type="entry name" value="FAD-bd_PCMH-like_sf"/>
</dbReference>